<keyword evidence="2" id="KW-0812">Transmembrane</keyword>
<evidence type="ECO:0000313" key="4">
    <source>
        <dbReference type="Proteomes" id="UP000271098"/>
    </source>
</evidence>
<protein>
    <submittedName>
        <fullName evidence="5">US34</fullName>
    </submittedName>
</protein>
<evidence type="ECO:0000313" key="3">
    <source>
        <dbReference type="EMBL" id="VDN36668.1"/>
    </source>
</evidence>
<keyword evidence="4" id="KW-1185">Reference proteome</keyword>
<dbReference type="OrthoDB" id="5820640at2759"/>
<reference evidence="5" key="1">
    <citation type="submission" date="2016-06" db="UniProtKB">
        <authorList>
            <consortium name="WormBaseParasite"/>
        </authorList>
    </citation>
    <scope>IDENTIFICATION</scope>
</reference>
<organism evidence="5">
    <name type="scientific">Gongylonema pulchrum</name>
    <dbReference type="NCBI Taxonomy" id="637853"/>
    <lineage>
        <taxon>Eukaryota</taxon>
        <taxon>Metazoa</taxon>
        <taxon>Ecdysozoa</taxon>
        <taxon>Nematoda</taxon>
        <taxon>Chromadorea</taxon>
        <taxon>Rhabditida</taxon>
        <taxon>Spirurina</taxon>
        <taxon>Spiruromorpha</taxon>
        <taxon>Spiruroidea</taxon>
        <taxon>Gongylonematidae</taxon>
        <taxon>Gongylonema</taxon>
    </lineage>
</organism>
<name>A0A183EID8_9BILA</name>
<reference evidence="3 4" key="2">
    <citation type="submission" date="2018-11" db="EMBL/GenBank/DDBJ databases">
        <authorList>
            <consortium name="Pathogen Informatics"/>
        </authorList>
    </citation>
    <scope>NUCLEOTIDE SEQUENCE [LARGE SCALE GENOMIC DNA]</scope>
</reference>
<dbReference type="Proteomes" id="UP000271098">
    <property type="component" value="Unassembled WGS sequence"/>
</dbReference>
<dbReference type="EMBL" id="UYRT01091002">
    <property type="protein sequence ID" value="VDN36668.1"/>
    <property type="molecule type" value="Genomic_DNA"/>
</dbReference>
<evidence type="ECO:0000313" key="5">
    <source>
        <dbReference type="WBParaSite" id="GPUH_0002075401-mRNA-1"/>
    </source>
</evidence>
<evidence type="ECO:0000256" key="1">
    <source>
        <dbReference type="SAM" id="MobiDB-lite"/>
    </source>
</evidence>
<accession>A0A183EID8</accession>
<evidence type="ECO:0000256" key="2">
    <source>
        <dbReference type="SAM" id="Phobius"/>
    </source>
</evidence>
<keyword evidence="2" id="KW-0472">Membrane</keyword>
<feature type="transmembrane region" description="Helical" evidence="2">
    <location>
        <begin position="186"/>
        <end position="205"/>
    </location>
</feature>
<feature type="region of interest" description="Disordered" evidence="1">
    <location>
        <begin position="134"/>
        <end position="153"/>
    </location>
</feature>
<sequence length="215" mass="24360">DAWGRAALRCQGALDVLIHWLAEGPCQQKEVIVNSLRWFIHDSIGLNYIACGTQFLDVALRHINGFLDQNGRRCQDHYVGNPFNRRKVEAGGKAVLEVCTQIKNYAHVTCSCCAEVRESRYRSDVYNRSAGNAHARASSVSPPRSPSPAFHLGSPSRMDEYIESLERPCLTQDENLRMDATHLNTYTRIIFLVNALFLVQMTVLFRMQRIGPHEL</sequence>
<dbReference type="WBParaSite" id="GPUH_0002075401-mRNA-1">
    <property type="protein sequence ID" value="GPUH_0002075401-mRNA-1"/>
    <property type="gene ID" value="GPUH_0002075401"/>
</dbReference>
<proteinExistence type="predicted"/>
<gene>
    <name evidence="3" type="ORF">GPUH_LOCUS20729</name>
</gene>
<dbReference type="AlphaFoldDB" id="A0A183EID8"/>
<keyword evidence="2" id="KW-1133">Transmembrane helix</keyword>